<comment type="caution">
    <text evidence="1">The sequence shown here is derived from an EMBL/GenBank/DDBJ whole genome shotgun (WGS) entry which is preliminary data.</text>
</comment>
<protein>
    <submittedName>
        <fullName evidence="1">Uncharacterized protein</fullName>
    </submittedName>
</protein>
<reference evidence="1 2" key="1">
    <citation type="submission" date="2019-07" db="EMBL/GenBank/DDBJ databases">
        <title>Whole genome shotgun sequence of Knoellia locipacati NBRC 109775.</title>
        <authorList>
            <person name="Hosoyama A."/>
            <person name="Uohara A."/>
            <person name="Ohji S."/>
            <person name="Ichikawa N."/>
        </authorList>
    </citation>
    <scope>NUCLEOTIDE SEQUENCE [LARGE SCALE GENOMIC DNA]</scope>
    <source>
        <strain evidence="1 2">NBRC 109775</strain>
    </source>
</reference>
<dbReference type="RefSeq" id="WP_147063899.1">
    <property type="nucleotide sequence ID" value="NZ_BAABDN010000001.1"/>
</dbReference>
<dbReference type="OrthoDB" id="4530918at2"/>
<accession>A0A512T030</accession>
<evidence type="ECO:0000313" key="1">
    <source>
        <dbReference type="EMBL" id="GEQ13539.1"/>
    </source>
</evidence>
<evidence type="ECO:0000313" key="2">
    <source>
        <dbReference type="Proteomes" id="UP000321793"/>
    </source>
</evidence>
<organism evidence="1 2">
    <name type="scientific">Knoellia locipacati</name>
    <dbReference type="NCBI Taxonomy" id="882824"/>
    <lineage>
        <taxon>Bacteria</taxon>
        <taxon>Bacillati</taxon>
        <taxon>Actinomycetota</taxon>
        <taxon>Actinomycetes</taxon>
        <taxon>Micrococcales</taxon>
        <taxon>Intrasporangiaceae</taxon>
        <taxon>Knoellia</taxon>
    </lineage>
</organism>
<dbReference type="AlphaFoldDB" id="A0A512T030"/>
<name>A0A512T030_9MICO</name>
<gene>
    <name evidence="1" type="ORF">KLO01_15860</name>
</gene>
<dbReference type="EMBL" id="BKBA01000006">
    <property type="protein sequence ID" value="GEQ13539.1"/>
    <property type="molecule type" value="Genomic_DNA"/>
</dbReference>
<dbReference type="Proteomes" id="UP000321793">
    <property type="component" value="Unassembled WGS sequence"/>
</dbReference>
<proteinExistence type="predicted"/>
<sequence length="220" mass="24830">MEWSERSRERLEVALTEADVVGVRQVGDDSLEFLMHVSALPEAGPIDPDARRLLMLRGVAEAQFLLRRVTVEGNGPAIPIGSLSALDEFFETLAFGGSLYGWRYFDDPELTADWPDEPSLIARFSEHDAPHSFYWFNECARLEEGEVRSYCIEGTATFEDLTVLRADGSEQSADDFADEGVRWWQAFQDFENRVSTESQKAWGASRLTWREWPGSPAPSS</sequence>
<keyword evidence="2" id="KW-1185">Reference proteome</keyword>